<proteinExistence type="predicted"/>
<organism evidence="1 2">
    <name type="scientific">Bacillus phage Deep Blue</name>
    <dbReference type="NCBI Taxonomy" id="1792245"/>
    <lineage>
        <taxon>Viruses</taxon>
        <taxon>Duplodnaviria</taxon>
        <taxon>Heunggongvirae</taxon>
        <taxon>Uroviricota</taxon>
        <taxon>Caudoviricetes</taxon>
        <taxon>Herelleviridae</taxon>
        <taxon>Bastillevirinae</taxon>
        <taxon>Caeruleovirus</taxon>
        <taxon>Caeruleovirus deepblue</taxon>
    </lineage>
</organism>
<keyword evidence="2" id="KW-1185">Reference proteome</keyword>
<dbReference type="Proteomes" id="UP000201785">
    <property type="component" value="Segment"/>
</dbReference>
<accession>A0A140HLR3</accession>
<dbReference type="OrthoDB" id="27006at10239"/>
<evidence type="ECO:0000313" key="1">
    <source>
        <dbReference type="EMBL" id="AMO25925.1"/>
    </source>
</evidence>
<reference evidence="1 2" key="1">
    <citation type="journal article" date="2016" name="Genome Announc.">
        <title>Complete Genome Sequence of Bacteriophage Deep-Blue Infecting Emetic Bacillus cereus.</title>
        <authorList>
            <person name="Hock L."/>
            <person name="Gillis A."/>
            <person name="Mahillon J."/>
        </authorList>
    </citation>
    <scope>NUCLEOTIDE SEQUENCE [LARGE SCALE GENOMIC DNA]</scope>
</reference>
<sequence>MEENKVEVTVDLGVETLLRILEDRNIDPDSIYVISMEESFKDNDTVEVSQRFQAVRIENIQEGK</sequence>
<dbReference type="KEGG" id="vg:29081881"/>
<gene>
    <name evidence="1" type="ORF">Blue_102</name>
</gene>
<dbReference type="EMBL" id="KU577463">
    <property type="protein sequence ID" value="AMO25925.1"/>
    <property type="molecule type" value="Genomic_DNA"/>
</dbReference>
<dbReference type="RefSeq" id="YP_009285414.1">
    <property type="nucleotide sequence ID" value="NC_031056.1"/>
</dbReference>
<protein>
    <submittedName>
        <fullName evidence="1">Uncharacterized protein</fullName>
    </submittedName>
</protein>
<dbReference type="GeneID" id="29081881"/>
<evidence type="ECO:0000313" key="2">
    <source>
        <dbReference type="Proteomes" id="UP000201785"/>
    </source>
</evidence>
<name>A0A140HLR3_9CAUD</name>